<accession>A0A8C8Y992</accession>
<evidence type="ECO:0000256" key="3">
    <source>
        <dbReference type="ARBA" id="ARBA00022787"/>
    </source>
</evidence>
<comment type="subcellular location">
    <subcellularLocation>
        <location evidence="1">Mitochondrion outer membrane</location>
    </subcellularLocation>
</comment>
<proteinExistence type="predicted"/>
<dbReference type="Proteomes" id="UP000694399">
    <property type="component" value="Chromosome B3"/>
</dbReference>
<reference evidence="4" key="2">
    <citation type="submission" date="2025-08" db="UniProtKB">
        <authorList>
            <consortium name="Ensembl"/>
        </authorList>
    </citation>
    <scope>IDENTIFICATION</scope>
</reference>
<evidence type="ECO:0000256" key="1">
    <source>
        <dbReference type="ARBA" id="ARBA00004294"/>
    </source>
</evidence>
<keyword evidence="3" id="KW-1000">Mitochondrion outer membrane</keyword>
<dbReference type="InterPro" id="IPR023614">
    <property type="entry name" value="Porin_dom_sf"/>
</dbReference>
<dbReference type="GeneTree" id="ENSGT00950000182869"/>
<keyword evidence="3" id="KW-0496">Mitochondrion</keyword>
<dbReference type="Gene3D" id="2.40.160.10">
    <property type="entry name" value="Porin"/>
    <property type="match status" value="1"/>
</dbReference>
<dbReference type="InterPro" id="IPR027246">
    <property type="entry name" value="Porin_Euk/Tom40"/>
</dbReference>
<protein>
    <submittedName>
        <fullName evidence="4">Uncharacterized protein</fullName>
    </submittedName>
</protein>
<reference evidence="4" key="3">
    <citation type="submission" date="2025-09" db="UniProtKB">
        <authorList>
            <consortium name="Ensembl"/>
        </authorList>
    </citation>
    <scope>IDENTIFICATION</scope>
</reference>
<keyword evidence="2" id="KW-0472">Membrane</keyword>
<evidence type="ECO:0000313" key="5">
    <source>
        <dbReference type="Proteomes" id="UP000694399"/>
    </source>
</evidence>
<dbReference type="Ensembl" id="ENSPLOT00000032307.1">
    <property type="protein sequence ID" value="ENSPLOP00000029256.1"/>
    <property type="gene ID" value="ENSPLOG00000021433.1"/>
</dbReference>
<keyword evidence="2" id="KW-0812">Transmembrane</keyword>
<dbReference type="AlphaFoldDB" id="A0A8C8Y992"/>
<organism evidence="4 5">
    <name type="scientific">Panthera leo</name>
    <name type="common">Lion</name>
    <dbReference type="NCBI Taxonomy" id="9689"/>
    <lineage>
        <taxon>Eukaryota</taxon>
        <taxon>Metazoa</taxon>
        <taxon>Chordata</taxon>
        <taxon>Craniata</taxon>
        <taxon>Vertebrata</taxon>
        <taxon>Euteleostomi</taxon>
        <taxon>Mammalia</taxon>
        <taxon>Eutheria</taxon>
        <taxon>Laurasiatheria</taxon>
        <taxon>Carnivora</taxon>
        <taxon>Feliformia</taxon>
        <taxon>Felidae</taxon>
        <taxon>Pantherinae</taxon>
        <taxon>Panthera</taxon>
    </lineage>
</organism>
<evidence type="ECO:0000256" key="2">
    <source>
        <dbReference type="ARBA" id="ARBA00022452"/>
    </source>
</evidence>
<keyword evidence="5" id="KW-1185">Reference proteome</keyword>
<reference evidence="4" key="1">
    <citation type="journal article" date="2019" name="bioRxiv">
        <title>Long live the king: chromosome-level assembly of the lion (Panthera leo) using linked-read, Hi-C, and long read data.</title>
        <authorList>
            <person name="Armstrong E.E."/>
            <person name="Taylor R.W."/>
            <person name="Miller D.E."/>
            <person name="Kaelin C."/>
            <person name="Barsh G."/>
            <person name="Hadly E.A."/>
            <person name="Petrov D."/>
        </authorList>
    </citation>
    <scope>NUCLEOTIDE SEQUENCE [LARGE SCALE GENOMIC DNA]</scope>
</reference>
<sequence>MVECCLGGVETSPLVGGICNTPTYCDLGKAAKDDFNKGYGFGSVKVGLRTKSCRGVEFSTSGHAYTDTEQTSGNLETKYKVLRTCLHPEMEHRRYSWNGNRFTE</sequence>
<dbReference type="GO" id="GO:0055085">
    <property type="term" value="P:transmembrane transport"/>
    <property type="evidence" value="ECO:0007669"/>
    <property type="project" value="InterPro"/>
</dbReference>
<evidence type="ECO:0000313" key="4">
    <source>
        <dbReference type="Ensembl" id="ENSPLOP00000029256.1"/>
    </source>
</evidence>
<dbReference type="GO" id="GO:0005741">
    <property type="term" value="C:mitochondrial outer membrane"/>
    <property type="evidence" value="ECO:0007669"/>
    <property type="project" value="UniProtKB-SubCell"/>
</dbReference>
<keyword evidence="2" id="KW-1134">Transmembrane beta strand</keyword>
<name>A0A8C8Y992_PANLE</name>
<dbReference type="Pfam" id="PF01459">
    <property type="entry name" value="Porin_3"/>
    <property type="match status" value="1"/>
</dbReference>